<dbReference type="AlphaFoldDB" id="A0A1I4HUJ5"/>
<name>A0A1I4HUJ5_9EURY</name>
<evidence type="ECO:0000313" key="1">
    <source>
        <dbReference type="EMBL" id="SFL45848.1"/>
    </source>
</evidence>
<sequence length="103" mass="11222">MMDTQMNVVGLVGGSYEQRLKLLKISRIVPANIVAIGAGALGVDVDDFKLDQQGQQAAEGPSWKRWLVEVSVPLAARWIGTSRVVKGCLEEWKVAFEGAVVLR</sequence>
<reference evidence="2" key="1">
    <citation type="submission" date="2016-10" db="EMBL/GenBank/DDBJ databases">
        <authorList>
            <person name="Varghese N."/>
            <person name="Submissions S."/>
        </authorList>
    </citation>
    <scope>NUCLEOTIDE SEQUENCE [LARGE SCALE GENOMIC DNA]</scope>
    <source>
        <strain evidence="2">CGMCC 1.7738</strain>
    </source>
</reference>
<gene>
    <name evidence="1" type="ORF">SAMN04487950_3849</name>
</gene>
<organism evidence="1 2">
    <name type="scientific">Halogranum rubrum</name>
    <dbReference type="NCBI Taxonomy" id="553466"/>
    <lineage>
        <taxon>Archaea</taxon>
        <taxon>Methanobacteriati</taxon>
        <taxon>Methanobacteriota</taxon>
        <taxon>Stenosarchaea group</taxon>
        <taxon>Halobacteria</taxon>
        <taxon>Halobacteriales</taxon>
        <taxon>Haloferacaceae</taxon>
    </lineage>
</organism>
<dbReference type="RefSeq" id="WP_177197702.1">
    <property type="nucleotide sequence ID" value="NZ_FOTC01000006.1"/>
</dbReference>
<dbReference type="Proteomes" id="UP000199607">
    <property type="component" value="Unassembled WGS sequence"/>
</dbReference>
<evidence type="ECO:0000313" key="2">
    <source>
        <dbReference type="Proteomes" id="UP000199607"/>
    </source>
</evidence>
<proteinExistence type="predicted"/>
<keyword evidence="2" id="KW-1185">Reference proteome</keyword>
<protein>
    <submittedName>
        <fullName evidence="1">Uncharacterized protein</fullName>
    </submittedName>
</protein>
<accession>A0A1I4HUJ5</accession>
<dbReference type="EMBL" id="FOTC01000006">
    <property type="protein sequence ID" value="SFL45848.1"/>
    <property type="molecule type" value="Genomic_DNA"/>
</dbReference>